<keyword evidence="10 12" id="KW-0739">Sodium transport</keyword>
<name>A0A9Q0RYT2_9DIPT</name>
<dbReference type="InterPro" id="IPR001873">
    <property type="entry name" value="ENaC"/>
</dbReference>
<keyword evidence="8 12" id="KW-0406">Ion transport</keyword>
<evidence type="ECO:0000256" key="11">
    <source>
        <dbReference type="ARBA" id="ARBA00023303"/>
    </source>
</evidence>
<sequence length="131" mass="15233">MLKVSYHRSNKKRKNQNRVGDRKITKWKCFCKALVVVIQNFCTTSSFVPLRHAFEKKRTKLDVFIWVTATILLSILTGFFVDEFMTNYYAMSTRTLVETNQRATSLFSFPAITTCAASRFSYNKVYAFLNA</sequence>
<evidence type="ECO:0000256" key="2">
    <source>
        <dbReference type="ARBA" id="ARBA00007193"/>
    </source>
</evidence>
<feature type="transmembrane region" description="Helical" evidence="13">
    <location>
        <begin position="61"/>
        <end position="81"/>
    </location>
</feature>
<evidence type="ECO:0000313" key="15">
    <source>
        <dbReference type="Proteomes" id="UP001151699"/>
    </source>
</evidence>
<organism evidence="14 15">
    <name type="scientific">Pseudolycoriella hygida</name>
    <dbReference type="NCBI Taxonomy" id="35572"/>
    <lineage>
        <taxon>Eukaryota</taxon>
        <taxon>Metazoa</taxon>
        <taxon>Ecdysozoa</taxon>
        <taxon>Arthropoda</taxon>
        <taxon>Hexapoda</taxon>
        <taxon>Insecta</taxon>
        <taxon>Pterygota</taxon>
        <taxon>Neoptera</taxon>
        <taxon>Endopterygota</taxon>
        <taxon>Diptera</taxon>
        <taxon>Nematocera</taxon>
        <taxon>Sciaroidea</taxon>
        <taxon>Sciaridae</taxon>
        <taxon>Pseudolycoriella</taxon>
    </lineage>
</organism>
<evidence type="ECO:0000256" key="5">
    <source>
        <dbReference type="ARBA" id="ARBA00022692"/>
    </source>
</evidence>
<accession>A0A9Q0RYT2</accession>
<evidence type="ECO:0000256" key="9">
    <source>
        <dbReference type="ARBA" id="ARBA00023136"/>
    </source>
</evidence>
<evidence type="ECO:0000256" key="7">
    <source>
        <dbReference type="ARBA" id="ARBA00023053"/>
    </source>
</evidence>
<proteinExistence type="inferred from homology"/>
<evidence type="ECO:0000256" key="13">
    <source>
        <dbReference type="SAM" id="Phobius"/>
    </source>
</evidence>
<keyword evidence="6 13" id="KW-1133">Transmembrane helix</keyword>
<dbReference type="Proteomes" id="UP001151699">
    <property type="component" value="Chromosome X"/>
</dbReference>
<evidence type="ECO:0000256" key="3">
    <source>
        <dbReference type="ARBA" id="ARBA00022448"/>
    </source>
</evidence>
<protein>
    <submittedName>
        <fullName evidence="14">Sodium channel protein Nach</fullName>
    </submittedName>
</protein>
<comment type="similarity">
    <text evidence="2 12">Belongs to the amiloride-sensitive sodium channel (TC 1.A.6) family.</text>
</comment>
<comment type="subcellular location">
    <subcellularLocation>
        <location evidence="1">Membrane</location>
        <topology evidence="1">Multi-pass membrane protein</topology>
    </subcellularLocation>
</comment>
<keyword evidence="15" id="KW-1185">Reference proteome</keyword>
<keyword evidence="11 12" id="KW-0407">Ion channel</keyword>
<comment type="caution">
    <text evidence="14">The sequence shown here is derived from an EMBL/GenBank/DDBJ whole genome shotgun (WGS) entry which is preliminary data.</text>
</comment>
<gene>
    <name evidence="14" type="primary">Nach_0</name>
    <name evidence="14" type="ORF">Bhyg_10518</name>
</gene>
<dbReference type="GO" id="GO:0005272">
    <property type="term" value="F:sodium channel activity"/>
    <property type="evidence" value="ECO:0007669"/>
    <property type="project" value="UniProtKB-KW"/>
</dbReference>
<reference evidence="14" key="1">
    <citation type="submission" date="2022-07" db="EMBL/GenBank/DDBJ databases">
        <authorList>
            <person name="Trinca V."/>
            <person name="Uliana J.V.C."/>
            <person name="Torres T.T."/>
            <person name="Ward R.J."/>
            <person name="Monesi N."/>
        </authorList>
    </citation>
    <scope>NUCLEOTIDE SEQUENCE</scope>
    <source>
        <strain evidence="14">HSMRA1968</strain>
        <tissue evidence="14">Whole embryos</tissue>
    </source>
</reference>
<keyword evidence="7" id="KW-0915">Sodium</keyword>
<keyword evidence="5 12" id="KW-0812">Transmembrane</keyword>
<evidence type="ECO:0000256" key="6">
    <source>
        <dbReference type="ARBA" id="ARBA00022989"/>
    </source>
</evidence>
<evidence type="ECO:0000256" key="8">
    <source>
        <dbReference type="ARBA" id="ARBA00023065"/>
    </source>
</evidence>
<keyword evidence="4 12" id="KW-0894">Sodium channel</keyword>
<dbReference type="GO" id="GO:0016020">
    <property type="term" value="C:membrane"/>
    <property type="evidence" value="ECO:0007669"/>
    <property type="project" value="UniProtKB-SubCell"/>
</dbReference>
<dbReference type="Pfam" id="PF00858">
    <property type="entry name" value="ASC"/>
    <property type="match status" value="1"/>
</dbReference>
<evidence type="ECO:0000256" key="1">
    <source>
        <dbReference type="ARBA" id="ARBA00004141"/>
    </source>
</evidence>
<evidence type="ECO:0000256" key="12">
    <source>
        <dbReference type="RuleBase" id="RU000679"/>
    </source>
</evidence>
<evidence type="ECO:0000313" key="14">
    <source>
        <dbReference type="EMBL" id="KAJ6637787.1"/>
    </source>
</evidence>
<evidence type="ECO:0000256" key="4">
    <source>
        <dbReference type="ARBA" id="ARBA00022461"/>
    </source>
</evidence>
<keyword evidence="3 12" id="KW-0813">Transport</keyword>
<keyword evidence="9 13" id="KW-0472">Membrane</keyword>
<dbReference type="EMBL" id="WJQU01000003">
    <property type="protein sequence ID" value="KAJ6637787.1"/>
    <property type="molecule type" value="Genomic_DNA"/>
</dbReference>
<evidence type="ECO:0000256" key="10">
    <source>
        <dbReference type="ARBA" id="ARBA00023201"/>
    </source>
</evidence>
<dbReference type="AlphaFoldDB" id="A0A9Q0RYT2"/>